<dbReference type="Proteomes" id="UP000237347">
    <property type="component" value="Unassembled WGS sequence"/>
</dbReference>
<keyword evidence="2" id="KW-1185">Reference proteome</keyword>
<gene>
    <name evidence="1" type="ORF">CFP56_001032</name>
</gene>
<protein>
    <submittedName>
        <fullName evidence="1">Uncharacterized protein</fullName>
    </submittedName>
</protein>
<dbReference type="EMBL" id="PKMF04000101">
    <property type="protein sequence ID" value="KAK7850361.1"/>
    <property type="molecule type" value="Genomic_DNA"/>
</dbReference>
<dbReference type="AlphaFoldDB" id="A0AAW0LHI8"/>
<organism evidence="1 2">
    <name type="scientific">Quercus suber</name>
    <name type="common">Cork oak</name>
    <dbReference type="NCBI Taxonomy" id="58331"/>
    <lineage>
        <taxon>Eukaryota</taxon>
        <taxon>Viridiplantae</taxon>
        <taxon>Streptophyta</taxon>
        <taxon>Embryophyta</taxon>
        <taxon>Tracheophyta</taxon>
        <taxon>Spermatophyta</taxon>
        <taxon>Magnoliopsida</taxon>
        <taxon>eudicotyledons</taxon>
        <taxon>Gunneridae</taxon>
        <taxon>Pentapetalae</taxon>
        <taxon>rosids</taxon>
        <taxon>fabids</taxon>
        <taxon>Fagales</taxon>
        <taxon>Fagaceae</taxon>
        <taxon>Quercus</taxon>
    </lineage>
</organism>
<comment type="caution">
    <text evidence="1">The sequence shown here is derived from an EMBL/GenBank/DDBJ whole genome shotgun (WGS) entry which is preliminary data.</text>
</comment>
<accession>A0AAW0LHI8</accession>
<name>A0AAW0LHI8_QUESU</name>
<reference evidence="1 2" key="1">
    <citation type="journal article" date="2018" name="Sci. Data">
        <title>The draft genome sequence of cork oak.</title>
        <authorList>
            <person name="Ramos A.M."/>
            <person name="Usie A."/>
            <person name="Barbosa P."/>
            <person name="Barros P.M."/>
            <person name="Capote T."/>
            <person name="Chaves I."/>
            <person name="Simoes F."/>
            <person name="Abreu I."/>
            <person name="Carrasquinho I."/>
            <person name="Faro C."/>
            <person name="Guimaraes J.B."/>
            <person name="Mendonca D."/>
            <person name="Nobrega F."/>
            <person name="Rodrigues L."/>
            <person name="Saibo N.J.M."/>
            <person name="Varela M.C."/>
            <person name="Egas C."/>
            <person name="Matos J."/>
            <person name="Miguel C.M."/>
            <person name="Oliveira M.M."/>
            <person name="Ricardo C.P."/>
            <person name="Goncalves S."/>
        </authorList>
    </citation>
    <scope>NUCLEOTIDE SEQUENCE [LARGE SCALE GENOMIC DNA]</scope>
    <source>
        <strain evidence="2">cv. HL8</strain>
    </source>
</reference>
<proteinExistence type="predicted"/>
<sequence length="225" mass="25432">MPSLCSRKLLTKVDRIILNFRSFWSGGHAKHSSLTGHERRMSMGTPSISRNAALARNISDSGITSLKLLISTSHVRYIPWRVSANERARKKIRHSEHLFESLTTPLDRSETDTKCQMNHHHQTLAPLKAVVEQPPLTLYFADVFQLQRSFPLLLYSGQRCRFLCSSVSPSSDHSLSMTAATTSICLMYVNLWSPFLYQCPARPPIYPSSDQSSHPLVIRVAILLK</sequence>
<evidence type="ECO:0000313" key="2">
    <source>
        <dbReference type="Proteomes" id="UP000237347"/>
    </source>
</evidence>
<evidence type="ECO:0000313" key="1">
    <source>
        <dbReference type="EMBL" id="KAK7850361.1"/>
    </source>
</evidence>